<evidence type="ECO:0000313" key="3">
    <source>
        <dbReference type="EMBL" id="KAF4689405.1"/>
    </source>
</evidence>
<dbReference type="Gene3D" id="2.60.210.10">
    <property type="entry name" value="Apoptosis, Tumor Necrosis Factor Receptor Associated Protein 2, Chain A"/>
    <property type="match status" value="1"/>
</dbReference>
<evidence type="ECO:0000313" key="4">
    <source>
        <dbReference type="Proteomes" id="UP000574390"/>
    </source>
</evidence>
<dbReference type="AlphaFoldDB" id="A0A7J6NZV8"/>
<feature type="domain" description="MATH" evidence="2">
    <location>
        <begin position="42"/>
        <end position="182"/>
    </location>
</feature>
<gene>
    <name evidence="3" type="ORF">FOZ62_029763</name>
</gene>
<reference evidence="3 4" key="1">
    <citation type="submission" date="2020-04" db="EMBL/GenBank/DDBJ databases">
        <title>Perkinsus olseni comparative genomics.</title>
        <authorList>
            <person name="Bogema D.R."/>
        </authorList>
    </citation>
    <scope>NUCLEOTIDE SEQUENCE [LARGE SCALE GENOMIC DNA]</scope>
    <source>
        <strain evidence="3">ATCC PRA-205</strain>
    </source>
</reference>
<dbReference type="Proteomes" id="UP000574390">
    <property type="component" value="Unassembled WGS sequence"/>
</dbReference>
<dbReference type="PROSITE" id="PS50144">
    <property type="entry name" value="MATH"/>
    <property type="match status" value="1"/>
</dbReference>
<sequence>SSADYPLGVNVKFEVELVNHNEPRESIVFRARAAIVEKDPNHLRPAWHEVRFDGRQEYDPGDEFKSPPTWKGNYKFQLAVFPGGPALSDGDRGLAVYIHLLGSRASNESAAEPEAPKSLALRITLLNREDVSKSINWFCTHTFIGAEKSSWGCPHLIGIDQLRGKGLGWLDEREELALRASVTSAAPEGSNPSGALAQPGITE</sequence>
<dbReference type="InterPro" id="IPR008974">
    <property type="entry name" value="TRAF-like"/>
</dbReference>
<dbReference type="EMBL" id="JABANM010036536">
    <property type="protein sequence ID" value="KAF4689405.1"/>
    <property type="molecule type" value="Genomic_DNA"/>
</dbReference>
<evidence type="ECO:0000256" key="1">
    <source>
        <dbReference type="SAM" id="MobiDB-lite"/>
    </source>
</evidence>
<dbReference type="CDD" id="cd00121">
    <property type="entry name" value="MATH"/>
    <property type="match status" value="1"/>
</dbReference>
<comment type="caution">
    <text evidence="3">The sequence shown here is derived from an EMBL/GenBank/DDBJ whole genome shotgun (WGS) entry which is preliminary data.</text>
</comment>
<feature type="non-terminal residue" evidence="3">
    <location>
        <position position="203"/>
    </location>
</feature>
<dbReference type="SUPFAM" id="SSF49599">
    <property type="entry name" value="TRAF domain-like"/>
    <property type="match status" value="1"/>
</dbReference>
<organism evidence="3 4">
    <name type="scientific">Perkinsus olseni</name>
    <name type="common">Perkinsus atlanticus</name>
    <dbReference type="NCBI Taxonomy" id="32597"/>
    <lineage>
        <taxon>Eukaryota</taxon>
        <taxon>Sar</taxon>
        <taxon>Alveolata</taxon>
        <taxon>Perkinsozoa</taxon>
        <taxon>Perkinsea</taxon>
        <taxon>Perkinsida</taxon>
        <taxon>Perkinsidae</taxon>
        <taxon>Perkinsus</taxon>
    </lineage>
</organism>
<proteinExistence type="predicted"/>
<protein>
    <recommendedName>
        <fullName evidence="2">MATH domain-containing protein</fullName>
    </recommendedName>
</protein>
<evidence type="ECO:0000259" key="2">
    <source>
        <dbReference type="PROSITE" id="PS50144"/>
    </source>
</evidence>
<dbReference type="InterPro" id="IPR002083">
    <property type="entry name" value="MATH/TRAF_dom"/>
</dbReference>
<name>A0A7J6NZV8_PEROL</name>
<dbReference type="Pfam" id="PF22486">
    <property type="entry name" value="MATH_2"/>
    <property type="match status" value="1"/>
</dbReference>
<feature type="region of interest" description="Disordered" evidence="1">
    <location>
        <begin position="181"/>
        <end position="203"/>
    </location>
</feature>
<accession>A0A7J6NZV8</accession>